<keyword evidence="13" id="KW-0456">Lyase</keyword>
<keyword evidence="9" id="KW-0378">Hydrolase</keyword>
<evidence type="ECO:0000256" key="7">
    <source>
        <dbReference type="ARBA" id="ARBA00022490"/>
    </source>
</evidence>
<organism evidence="26 27">
    <name type="scientific">Chiloscyllium punctatum</name>
    <name type="common">Brownbanded bambooshark</name>
    <name type="synonym">Hemiscyllium punctatum</name>
    <dbReference type="NCBI Taxonomy" id="137246"/>
    <lineage>
        <taxon>Eukaryota</taxon>
        <taxon>Metazoa</taxon>
        <taxon>Chordata</taxon>
        <taxon>Craniata</taxon>
        <taxon>Vertebrata</taxon>
        <taxon>Chondrichthyes</taxon>
        <taxon>Elasmobranchii</taxon>
        <taxon>Galeomorphii</taxon>
        <taxon>Galeoidea</taxon>
        <taxon>Orectolobiformes</taxon>
        <taxon>Hemiscylliidae</taxon>
        <taxon>Chiloscyllium</taxon>
    </lineage>
</organism>
<dbReference type="FunFam" id="1.10.8.50:FF:000007">
    <property type="entry name" value="endonuclease 8-like 1 isoform X1"/>
    <property type="match status" value="1"/>
</dbReference>
<dbReference type="GO" id="GO:0019104">
    <property type="term" value="F:DNA N-glycosylase activity"/>
    <property type="evidence" value="ECO:0007669"/>
    <property type="project" value="InterPro"/>
</dbReference>
<feature type="region of interest" description="Disordered" evidence="24">
    <location>
        <begin position="310"/>
        <end position="450"/>
    </location>
</feature>
<keyword evidence="7" id="KW-0963">Cytoplasm</keyword>
<evidence type="ECO:0000256" key="16">
    <source>
        <dbReference type="ARBA" id="ARBA00023295"/>
    </source>
</evidence>
<evidence type="ECO:0000256" key="23">
    <source>
        <dbReference type="ARBA" id="ARBA00083344"/>
    </source>
</evidence>
<evidence type="ECO:0000256" key="8">
    <source>
        <dbReference type="ARBA" id="ARBA00022763"/>
    </source>
</evidence>
<dbReference type="GO" id="GO:0140078">
    <property type="term" value="F:class I DNA-(apurinic or apyrimidinic site) endonuclease activity"/>
    <property type="evidence" value="ECO:0007669"/>
    <property type="project" value="UniProtKB-EC"/>
</dbReference>
<dbReference type="SUPFAM" id="SSF81624">
    <property type="entry name" value="N-terminal domain of MutM-like DNA repair proteins"/>
    <property type="match status" value="1"/>
</dbReference>
<evidence type="ECO:0000256" key="11">
    <source>
        <dbReference type="ARBA" id="ARBA00023204"/>
    </source>
</evidence>
<name>A0A401T101_CHIPU</name>
<dbReference type="GO" id="GO:0003684">
    <property type="term" value="F:damaged DNA binding"/>
    <property type="evidence" value="ECO:0007669"/>
    <property type="project" value="InterPro"/>
</dbReference>
<evidence type="ECO:0000256" key="19">
    <source>
        <dbReference type="ARBA" id="ARBA00076846"/>
    </source>
</evidence>
<feature type="domain" description="Formamidopyrimidine-DNA glycosylase catalytic" evidence="25">
    <location>
        <begin position="22"/>
        <end position="154"/>
    </location>
</feature>
<dbReference type="GO" id="GO:0006284">
    <property type="term" value="P:base-excision repair"/>
    <property type="evidence" value="ECO:0007669"/>
    <property type="project" value="InterPro"/>
</dbReference>
<evidence type="ECO:0000256" key="9">
    <source>
        <dbReference type="ARBA" id="ARBA00022801"/>
    </source>
</evidence>
<dbReference type="InterPro" id="IPR015371">
    <property type="entry name" value="Endonuclease-VIII_DNA-bd"/>
</dbReference>
<feature type="compositionally biased region" description="Basic and acidic residues" evidence="24">
    <location>
        <begin position="1"/>
        <end position="11"/>
    </location>
</feature>
<evidence type="ECO:0000259" key="25">
    <source>
        <dbReference type="PROSITE" id="PS51068"/>
    </source>
</evidence>
<keyword evidence="15" id="KW-0511">Multifunctional enzyme</keyword>
<dbReference type="GO" id="GO:0005634">
    <property type="term" value="C:nucleus"/>
    <property type="evidence" value="ECO:0007669"/>
    <property type="project" value="UniProtKB-SubCell"/>
</dbReference>
<evidence type="ECO:0000256" key="10">
    <source>
        <dbReference type="ARBA" id="ARBA00023125"/>
    </source>
</evidence>
<dbReference type="Proteomes" id="UP000287033">
    <property type="component" value="Unassembled WGS sequence"/>
</dbReference>
<feature type="compositionally biased region" description="Basic residues" evidence="24">
    <location>
        <begin position="426"/>
        <end position="437"/>
    </location>
</feature>
<protein>
    <recommendedName>
        <fullName evidence="18">Endonuclease 8-like 1</fullName>
        <ecNumber evidence="5">4.2.99.18</ecNumber>
    </recommendedName>
    <alternativeName>
        <fullName evidence="21">DNA glycosylase/AP lyase Neil1</fullName>
    </alternativeName>
    <alternativeName>
        <fullName evidence="19">DNA-(apurinic or apyrimidinic site) lyase Neil1</fullName>
    </alternativeName>
    <alternativeName>
        <fullName evidence="23">Endonuclease VIII-like 1</fullName>
    </alternativeName>
    <alternativeName>
        <fullName evidence="20">Nei homolog 1</fullName>
    </alternativeName>
    <alternativeName>
        <fullName evidence="22">Nei-like protein 1</fullName>
    </alternativeName>
</protein>
<proteinExistence type="inferred from homology"/>
<feature type="region of interest" description="Disordered" evidence="24">
    <location>
        <begin position="1"/>
        <end position="21"/>
    </location>
</feature>
<comment type="similarity">
    <text evidence="4">Belongs to the FPG family.</text>
</comment>
<dbReference type="SUPFAM" id="SSF57716">
    <property type="entry name" value="Glucocorticoid receptor-like (DNA-binding domain)"/>
    <property type="match status" value="1"/>
</dbReference>
<evidence type="ECO:0000256" key="5">
    <source>
        <dbReference type="ARBA" id="ARBA00012720"/>
    </source>
</evidence>
<dbReference type="GO" id="GO:0005813">
    <property type="term" value="C:centrosome"/>
    <property type="evidence" value="ECO:0007669"/>
    <property type="project" value="UniProtKB-SubCell"/>
</dbReference>
<keyword evidence="8" id="KW-0227">DNA damage</keyword>
<dbReference type="Pfam" id="PF09292">
    <property type="entry name" value="Neil1-DNA_bind"/>
    <property type="match status" value="1"/>
</dbReference>
<dbReference type="InterPro" id="IPR015886">
    <property type="entry name" value="H2TH_FPG"/>
</dbReference>
<dbReference type="GO" id="GO:0008270">
    <property type="term" value="F:zinc ion binding"/>
    <property type="evidence" value="ECO:0007669"/>
    <property type="project" value="InterPro"/>
</dbReference>
<evidence type="ECO:0000256" key="2">
    <source>
        <dbReference type="ARBA" id="ARBA00004286"/>
    </source>
</evidence>
<dbReference type="InterPro" id="IPR012319">
    <property type="entry name" value="FPG_cat"/>
</dbReference>
<dbReference type="PROSITE" id="PS51068">
    <property type="entry name" value="FPG_CAT"/>
    <property type="match status" value="1"/>
</dbReference>
<comment type="function">
    <text evidence="17">Involved in base excision repair of DNA damaged by oxidation or by mutagenic agents. Acts as a DNA glycosylase that recognizes and removes damaged bases. Has a preference for oxidized pyrimidines, such as thymine glycol, formamidopyrimidine (Fapy) and 5-hydroxyuracil. Has marginal activity towards 8-oxoguanine. Has AP (apurinic/apyrimidinic) lyase activity and introduces nicks in the DNA strand. Cleaves the DNA backbone by beta-delta elimination to generate a single-strand break at the site of the removed base with both 3'- and 5'-phosphates. Has DNA glycosylase/lyase activity towards mismatched uracil and thymine, in particular in U:C and T:C mismatches. Specifically binds 5-hydroxymethylcytosine (5hmC), suggesting that it acts as a specific reader of 5hmC.</text>
</comment>
<evidence type="ECO:0000256" key="21">
    <source>
        <dbReference type="ARBA" id="ARBA00081872"/>
    </source>
</evidence>
<dbReference type="InterPro" id="IPR010979">
    <property type="entry name" value="Ribosomal_uS13-like_H2TH"/>
</dbReference>
<keyword evidence="6" id="KW-0158">Chromosome</keyword>
<evidence type="ECO:0000256" key="24">
    <source>
        <dbReference type="SAM" id="MobiDB-lite"/>
    </source>
</evidence>
<dbReference type="CDD" id="cd08967">
    <property type="entry name" value="MeNeil1_N"/>
    <property type="match status" value="1"/>
</dbReference>
<dbReference type="OMA" id="IMFEYKS"/>
<reference evidence="26 27" key="1">
    <citation type="journal article" date="2018" name="Nat. Ecol. Evol.">
        <title>Shark genomes provide insights into elasmobranch evolution and the origin of vertebrates.</title>
        <authorList>
            <person name="Hara Y"/>
            <person name="Yamaguchi K"/>
            <person name="Onimaru K"/>
            <person name="Kadota M"/>
            <person name="Koyanagi M"/>
            <person name="Keeley SD"/>
            <person name="Tatsumi K"/>
            <person name="Tanaka K"/>
            <person name="Motone F"/>
            <person name="Kageyama Y"/>
            <person name="Nozu R"/>
            <person name="Adachi N"/>
            <person name="Nishimura O"/>
            <person name="Nakagawa R"/>
            <person name="Tanegashima C"/>
            <person name="Kiyatake I"/>
            <person name="Matsumoto R"/>
            <person name="Murakumo K"/>
            <person name="Nishida K"/>
            <person name="Terakita A"/>
            <person name="Kuratani S"/>
            <person name="Sato K"/>
            <person name="Hyodo S Kuraku.S."/>
        </authorList>
    </citation>
    <scope>NUCLEOTIDE SEQUENCE [LARGE SCALE GENOMIC DNA]</scope>
</reference>
<comment type="caution">
    <text evidence="26">The sequence shown here is derived from an EMBL/GenBank/DDBJ whole genome shotgun (WGS) entry which is preliminary data.</text>
</comment>
<feature type="compositionally biased region" description="Polar residues" evidence="24">
    <location>
        <begin position="438"/>
        <end position="450"/>
    </location>
</feature>
<keyword evidence="16" id="KW-0326">Glycosidase</keyword>
<feature type="compositionally biased region" description="Basic residues" evidence="24">
    <location>
        <begin position="328"/>
        <end position="337"/>
    </location>
</feature>
<dbReference type="EMBL" id="BEZZ01000814">
    <property type="protein sequence ID" value="GCC36329.1"/>
    <property type="molecule type" value="Genomic_DNA"/>
</dbReference>
<evidence type="ECO:0000256" key="6">
    <source>
        <dbReference type="ARBA" id="ARBA00022454"/>
    </source>
</evidence>
<comment type="subcellular location">
    <subcellularLocation>
        <location evidence="2">Chromosome</location>
    </subcellularLocation>
    <subcellularLocation>
        <location evidence="3">Cytoplasm</location>
        <location evidence="3">Cytoskeleton</location>
        <location evidence="3">Microtubule organizing center</location>
        <location evidence="3">Centrosome</location>
    </subcellularLocation>
    <subcellularLocation>
        <location evidence="1">Nucleus</location>
    </subcellularLocation>
</comment>
<keyword evidence="12" id="KW-0206">Cytoskeleton</keyword>
<keyword evidence="27" id="KW-1185">Reference proteome</keyword>
<dbReference type="AlphaFoldDB" id="A0A401T101"/>
<evidence type="ECO:0000256" key="22">
    <source>
        <dbReference type="ARBA" id="ARBA00082920"/>
    </source>
</evidence>
<dbReference type="InterPro" id="IPR035937">
    <property type="entry name" value="FPG_N"/>
</dbReference>
<dbReference type="PANTHER" id="PTHR22993:SF27">
    <property type="entry name" value="ENDONUCLEASE 8-LIKE 1"/>
    <property type="match status" value="1"/>
</dbReference>
<evidence type="ECO:0000313" key="26">
    <source>
        <dbReference type="EMBL" id="GCC36329.1"/>
    </source>
</evidence>
<dbReference type="STRING" id="137246.A0A401T101"/>
<evidence type="ECO:0000256" key="18">
    <source>
        <dbReference type="ARBA" id="ARBA00073169"/>
    </source>
</evidence>
<dbReference type="OrthoDB" id="6260718at2759"/>
<keyword evidence="11" id="KW-0234">DNA repair</keyword>
<keyword evidence="14" id="KW-0539">Nucleus</keyword>
<dbReference type="GO" id="GO:0005694">
    <property type="term" value="C:chromosome"/>
    <property type="evidence" value="ECO:0007669"/>
    <property type="project" value="UniProtKB-SubCell"/>
</dbReference>
<evidence type="ECO:0000256" key="15">
    <source>
        <dbReference type="ARBA" id="ARBA00023268"/>
    </source>
</evidence>
<dbReference type="PANTHER" id="PTHR22993">
    <property type="entry name" value="FORMAMIDOPYRIMIDINE-DNA GLYCOSYLASE"/>
    <property type="match status" value="1"/>
</dbReference>
<feature type="compositionally biased region" description="Basic and acidic residues" evidence="24">
    <location>
        <begin position="338"/>
        <end position="366"/>
    </location>
</feature>
<dbReference type="SMART" id="SM01232">
    <property type="entry name" value="H2TH"/>
    <property type="match status" value="1"/>
</dbReference>
<accession>A0A401T101</accession>
<evidence type="ECO:0000256" key="20">
    <source>
        <dbReference type="ARBA" id="ARBA00079367"/>
    </source>
</evidence>
<dbReference type="SUPFAM" id="SSF46946">
    <property type="entry name" value="S13-like H2TH domain"/>
    <property type="match status" value="1"/>
</dbReference>
<evidence type="ECO:0000256" key="13">
    <source>
        <dbReference type="ARBA" id="ARBA00023239"/>
    </source>
</evidence>
<evidence type="ECO:0000256" key="17">
    <source>
        <dbReference type="ARBA" id="ARBA00055258"/>
    </source>
</evidence>
<evidence type="ECO:0000256" key="4">
    <source>
        <dbReference type="ARBA" id="ARBA00009409"/>
    </source>
</evidence>
<evidence type="ECO:0000313" key="27">
    <source>
        <dbReference type="Proteomes" id="UP000287033"/>
    </source>
</evidence>
<evidence type="ECO:0000256" key="12">
    <source>
        <dbReference type="ARBA" id="ARBA00023212"/>
    </source>
</evidence>
<dbReference type="FunFam" id="3.20.190.10:FF:000003">
    <property type="entry name" value="endonuclease 8-like 1 isoform X1"/>
    <property type="match status" value="1"/>
</dbReference>
<dbReference type="Gene3D" id="3.20.190.10">
    <property type="entry name" value="MutM-like, N-terminal"/>
    <property type="match status" value="1"/>
</dbReference>
<evidence type="ECO:0000256" key="1">
    <source>
        <dbReference type="ARBA" id="ARBA00004123"/>
    </source>
</evidence>
<dbReference type="EC" id="4.2.99.18" evidence="5"/>
<dbReference type="Gene3D" id="1.10.8.50">
    <property type="match status" value="1"/>
</dbReference>
<keyword evidence="10" id="KW-0238">DNA-binding</keyword>
<gene>
    <name evidence="26" type="ORF">chiPu_0014823</name>
</gene>
<sequence>MRGSEIRREQGRNCLGSSSKMPEGPELHLAARFVNQVCCSTVFSGQVEKSTVSKNCDVPFSCDAYLISAVSRGKEVKLTLTPIKEEDGKEGVTSDGMEGNDGLLAPMDIVFRFGMSGSFKLTTEEDIPKHAHLKFFTKRKPRQVLCFVDPRRFGSWEVNGTWQPDRGPCVMLEYERFRSNVLTNLSERAFDKPICEVLLNQKYFSGIGNYLRAEILFRSKVPPFEKARTVLEPLLHKETSQANEVSLSKKIKIKMENPDLLELCHMLPMEVVNLGGKGYDPEHVGESSAFEDWLRCYNVDGMQSLRDSNGRTIWFQGNPGPMAPKGSKTPKPKSRGRKTTDGDGKKTSISEDSESSKGRVKSEQRRTCRVPADPSRKRGRSRKADRGQTAETVQAGEGTRKTAARRGKSSEAKSPEAPAESENLNKRPRKTRTKSRKQASGSLVKSESLD</sequence>
<evidence type="ECO:0000256" key="3">
    <source>
        <dbReference type="ARBA" id="ARBA00004300"/>
    </source>
</evidence>
<dbReference type="Pfam" id="PF01149">
    <property type="entry name" value="Fapy_DNA_glyco"/>
    <property type="match status" value="1"/>
</dbReference>
<evidence type="ECO:0000256" key="14">
    <source>
        <dbReference type="ARBA" id="ARBA00023242"/>
    </source>
</evidence>
<dbReference type="SMART" id="SM00898">
    <property type="entry name" value="Fapy_DNA_glyco"/>
    <property type="match status" value="1"/>
</dbReference>